<dbReference type="EMBL" id="CAJHJG010005872">
    <property type="protein sequence ID" value="CAD6953146.1"/>
    <property type="molecule type" value="Genomic_DNA"/>
</dbReference>
<dbReference type="GO" id="GO:0003723">
    <property type="term" value="F:RNA binding"/>
    <property type="evidence" value="ECO:0007669"/>
    <property type="project" value="InterPro"/>
</dbReference>
<gene>
    <name evidence="8" type="ORF">A4X03_0g6249</name>
    <name evidence="7" type="ORF">JKIAZH3_G9844</name>
</gene>
<keyword evidence="6" id="KW-0732">Signal</keyword>
<dbReference type="InterPro" id="IPR036430">
    <property type="entry name" value="RNase_T2-like_sf"/>
</dbReference>
<reference evidence="7" key="3">
    <citation type="submission" date="2020-10" db="EMBL/GenBank/DDBJ databases">
        <authorList>
            <person name="Sedaghatjoo S."/>
        </authorList>
    </citation>
    <scope>NUCLEOTIDE SEQUENCE</scope>
    <source>
        <strain evidence="7">AZH3</strain>
    </source>
</reference>
<feature type="signal peptide" evidence="6">
    <location>
        <begin position="1"/>
        <end position="26"/>
    </location>
</feature>
<dbReference type="GO" id="GO:0005576">
    <property type="term" value="C:extracellular region"/>
    <property type="evidence" value="ECO:0007669"/>
    <property type="project" value="TreeGrafter"/>
</dbReference>
<reference evidence="8" key="1">
    <citation type="submission" date="2016-04" db="EMBL/GenBank/DDBJ databases">
        <authorList>
            <person name="Nguyen H.D."/>
            <person name="Kesanakurti P."/>
            <person name="Cullis J."/>
            <person name="Levesque C.A."/>
            <person name="Hambleton S."/>
        </authorList>
    </citation>
    <scope>NUCLEOTIDE SEQUENCE</scope>
    <source>
        <strain evidence="8">DAOMC 238032</strain>
    </source>
</reference>
<feature type="active site" evidence="4">
    <location>
        <position position="161"/>
    </location>
</feature>
<evidence type="ECO:0000256" key="4">
    <source>
        <dbReference type="PIRSR" id="PIRSR633697-1"/>
    </source>
</evidence>
<evidence type="ECO:0000256" key="1">
    <source>
        <dbReference type="ARBA" id="ARBA00007469"/>
    </source>
</evidence>
<evidence type="ECO:0000313" key="8">
    <source>
        <dbReference type="EMBL" id="KAE8252123.1"/>
    </source>
</evidence>
<sequence length="299" mass="32569">MFFKTGSLLAATAVAAVSASAPVSEALHERFPVLSCTLATTQQSCHSSYPIAANSSASCCYNAALVPGGEESGLVLSTQFYDTNNTSINPGPAGTTTVHGIWPDYCSGRYPQYCTADSGIPEFTGPEIRAIVGKYDAELLKYMDTYWTSYNNDPSDLWSHEFNKHGTCFSTLRLPCQNIRVPGQTREEATVLGYVREAVRRFRQLPTLKWLAQAEIVPSDTVLYNLTDVLAVLEKKSGAVPYVGCAKGTARISEFWYYSYVNGPLVNAVYHPTDTTFNSTCPTLVSLPVKYNTTALVSA</sequence>
<dbReference type="PANTHER" id="PTHR11240:SF17">
    <property type="entry name" value="RIBONUCLEASE T2"/>
    <property type="match status" value="1"/>
</dbReference>
<dbReference type="InterPro" id="IPR033697">
    <property type="entry name" value="Ribonuclease_T2_eukaryotic"/>
</dbReference>
<dbReference type="Pfam" id="PF00445">
    <property type="entry name" value="Ribonuclease_T2"/>
    <property type="match status" value="1"/>
</dbReference>
<dbReference type="EC" id="4.6.1.19" evidence="2"/>
<evidence type="ECO:0000256" key="6">
    <source>
        <dbReference type="SAM" id="SignalP"/>
    </source>
</evidence>
<dbReference type="GO" id="GO:0033897">
    <property type="term" value="F:ribonuclease T2 activity"/>
    <property type="evidence" value="ECO:0007669"/>
    <property type="project" value="UniProtKB-EC"/>
</dbReference>
<protein>
    <recommendedName>
        <fullName evidence="2">ribonuclease T2</fullName>
        <ecNumber evidence="2">4.6.1.19</ecNumber>
    </recommendedName>
</protein>
<organism evidence="8 9">
    <name type="scientific">Tilletia caries</name>
    <name type="common">wheat bunt fungus</name>
    <dbReference type="NCBI Taxonomy" id="13290"/>
    <lineage>
        <taxon>Eukaryota</taxon>
        <taxon>Fungi</taxon>
        <taxon>Dikarya</taxon>
        <taxon>Basidiomycota</taxon>
        <taxon>Ustilaginomycotina</taxon>
        <taxon>Exobasidiomycetes</taxon>
        <taxon>Tilletiales</taxon>
        <taxon>Tilletiaceae</taxon>
        <taxon>Tilletia</taxon>
    </lineage>
</organism>
<evidence type="ECO:0000313" key="9">
    <source>
        <dbReference type="Proteomes" id="UP000077671"/>
    </source>
</evidence>
<dbReference type="InterPro" id="IPR001568">
    <property type="entry name" value="RNase_T2-like"/>
</dbReference>
<dbReference type="PANTHER" id="PTHR11240">
    <property type="entry name" value="RIBONUCLEASE T2"/>
    <property type="match status" value="1"/>
</dbReference>
<dbReference type="Proteomes" id="UP000077671">
    <property type="component" value="Unassembled WGS sequence"/>
</dbReference>
<dbReference type="AlphaFoldDB" id="A0A177V4N0"/>
<feature type="active site" evidence="4">
    <location>
        <position position="165"/>
    </location>
</feature>
<evidence type="ECO:0000256" key="3">
    <source>
        <dbReference type="ARBA" id="ARBA00023157"/>
    </source>
</evidence>
<dbReference type="SUPFAM" id="SSF55895">
    <property type="entry name" value="Ribonuclease Rh-like"/>
    <property type="match status" value="1"/>
</dbReference>
<feature type="chain" id="PRO_5044550247" description="ribonuclease T2" evidence="6">
    <location>
        <begin position="27"/>
        <end position="299"/>
    </location>
</feature>
<reference evidence="8" key="2">
    <citation type="journal article" date="2019" name="IMA Fungus">
        <title>Genome sequencing and comparison of five Tilletia species to identify candidate genes for the detection of regulated species infecting wheat.</title>
        <authorList>
            <person name="Nguyen H.D.T."/>
            <person name="Sultana T."/>
            <person name="Kesanakurti P."/>
            <person name="Hambleton S."/>
        </authorList>
    </citation>
    <scope>NUCLEOTIDE SEQUENCE</scope>
    <source>
        <strain evidence="8">DAOMC 238032</strain>
    </source>
</reference>
<dbReference type="Proteomes" id="UP000836402">
    <property type="component" value="Unassembled WGS sequence"/>
</dbReference>
<evidence type="ECO:0000313" key="10">
    <source>
        <dbReference type="Proteomes" id="UP000836402"/>
    </source>
</evidence>
<dbReference type="EMBL" id="LWDD02001152">
    <property type="protein sequence ID" value="KAE8252123.1"/>
    <property type="molecule type" value="Genomic_DNA"/>
</dbReference>
<evidence type="ECO:0000256" key="5">
    <source>
        <dbReference type="RuleBase" id="RU004328"/>
    </source>
</evidence>
<dbReference type="CDD" id="cd01061">
    <property type="entry name" value="RNase_T2_euk"/>
    <property type="match status" value="1"/>
</dbReference>
<evidence type="ECO:0000313" key="7">
    <source>
        <dbReference type="EMBL" id="CAD6953146.1"/>
    </source>
</evidence>
<keyword evidence="3" id="KW-1015">Disulfide bond</keyword>
<feature type="active site" evidence="4">
    <location>
        <position position="99"/>
    </location>
</feature>
<accession>A0A177V4N0</accession>
<comment type="caution">
    <text evidence="8">The sequence shown here is derived from an EMBL/GenBank/DDBJ whole genome shotgun (WGS) entry which is preliminary data.</text>
</comment>
<dbReference type="InterPro" id="IPR033130">
    <property type="entry name" value="RNase_T2_His_AS_2"/>
</dbReference>
<proteinExistence type="inferred from homology"/>
<dbReference type="PROSITE" id="PS00531">
    <property type="entry name" value="RNASE_T2_2"/>
    <property type="match status" value="1"/>
</dbReference>
<evidence type="ECO:0000256" key="2">
    <source>
        <dbReference type="ARBA" id="ARBA00012571"/>
    </source>
</evidence>
<dbReference type="GO" id="GO:0006401">
    <property type="term" value="P:RNA catabolic process"/>
    <property type="evidence" value="ECO:0007669"/>
    <property type="project" value="TreeGrafter"/>
</dbReference>
<name>A0A177V4N0_9BASI</name>
<dbReference type="Gene3D" id="3.90.730.10">
    <property type="entry name" value="Ribonuclease T2-like"/>
    <property type="match status" value="1"/>
</dbReference>
<keyword evidence="10" id="KW-1185">Reference proteome</keyword>
<comment type="similarity">
    <text evidence="1 5">Belongs to the RNase T2 family.</text>
</comment>